<dbReference type="GO" id="GO:0006355">
    <property type="term" value="P:regulation of DNA-templated transcription"/>
    <property type="evidence" value="ECO:0007669"/>
    <property type="project" value="InterPro"/>
</dbReference>
<dbReference type="SUPFAM" id="SSF46894">
    <property type="entry name" value="C-terminal effector domain of the bipartite response regulators"/>
    <property type="match status" value="1"/>
</dbReference>
<dbReference type="PROSITE" id="PS00622">
    <property type="entry name" value="HTH_LUXR_1"/>
    <property type="match status" value="1"/>
</dbReference>
<proteinExistence type="predicted"/>
<dbReference type="InterPro" id="IPR016032">
    <property type="entry name" value="Sig_transdc_resp-reg_C-effctor"/>
</dbReference>
<dbReference type="InterPro" id="IPR011990">
    <property type="entry name" value="TPR-like_helical_dom_sf"/>
</dbReference>
<keyword evidence="3" id="KW-1185">Reference proteome</keyword>
<dbReference type="SMART" id="SM00421">
    <property type="entry name" value="HTH_LUXR"/>
    <property type="match status" value="1"/>
</dbReference>
<reference evidence="2 3" key="1">
    <citation type="submission" date="2013-07" db="EMBL/GenBank/DDBJ databases">
        <authorList>
            <consortium name="DOE Joint Genome Institute"/>
            <person name="Eisen J."/>
            <person name="Huntemann M."/>
            <person name="Han J."/>
            <person name="Chen A."/>
            <person name="Kyrpides N."/>
            <person name="Mavromatis K."/>
            <person name="Markowitz V."/>
            <person name="Palaniappan K."/>
            <person name="Ivanova N."/>
            <person name="Schaumberg A."/>
            <person name="Pati A."/>
            <person name="Liolios K."/>
            <person name="Nordberg H.P."/>
            <person name="Cantor M.N."/>
            <person name="Hua S.X."/>
            <person name="Woyke T."/>
        </authorList>
    </citation>
    <scope>NUCLEOTIDE SEQUENCE [LARGE SCALE GENOMIC DNA]</scope>
    <source>
        <strain evidence="2 3">DSM 44712</strain>
    </source>
</reference>
<dbReference type="EMBL" id="JFBT01000001">
    <property type="protein sequence ID" value="EXG82060.1"/>
    <property type="molecule type" value="Genomic_DNA"/>
</dbReference>
<dbReference type="SUPFAM" id="SSF52540">
    <property type="entry name" value="P-loop containing nucleoside triphosphate hydrolases"/>
    <property type="match status" value="1"/>
</dbReference>
<gene>
    <name evidence="2" type="ORF">CryarDRAFT_3194</name>
</gene>
<dbReference type="Pfam" id="PF13191">
    <property type="entry name" value="AAA_16"/>
    <property type="match status" value="1"/>
</dbReference>
<evidence type="ECO:0000259" key="1">
    <source>
        <dbReference type="PROSITE" id="PS50043"/>
    </source>
</evidence>
<comment type="caution">
    <text evidence="2">The sequence shown here is derived from an EMBL/GenBank/DDBJ whole genome shotgun (WGS) entry which is preliminary data.</text>
</comment>
<dbReference type="GO" id="GO:0003677">
    <property type="term" value="F:DNA binding"/>
    <property type="evidence" value="ECO:0007669"/>
    <property type="project" value="UniProtKB-KW"/>
</dbReference>
<dbReference type="CDD" id="cd06170">
    <property type="entry name" value="LuxR_C_like"/>
    <property type="match status" value="1"/>
</dbReference>
<dbReference type="Gene3D" id="1.10.10.10">
    <property type="entry name" value="Winged helix-like DNA-binding domain superfamily/Winged helix DNA-binding domain"/>
    <property type="match status" value="1"/>
</dbReference>
<dbReference type="PROSITE" id="PS50043">
    <property type="entry name" value="HTH_LUXR_2"/>
    <property type="match status" value="1"/>
</dbReference>
<dbReference type="SUPFAM" id="SSF48452">
    <property type="entry name" value="TPR-like"/>
    <property type="match status" value="1"/>
</dbReference>
<accession>A0A010YPE3</accession>
<dbReference type="AlphaFoldDB" id="A0A010YPE3"/>
<dbReference type="InterPro" id="IPR000792">
    <property type="entry name" value="Tscrpt_reg_LuxR_C"/>
</dbReference>
<dbReference type="Pfam" id="PF00196">
    <property type="entry name" value="GerE"/>
    <property type="match status" value="1"/>
</dbReference>
<feature type="domain" description="HTH luxR-type" evidence="1">
    <location>
        <begin position="779"/>
        <end position="844"/>
    </location>
</feature>
<sequence>MGARPMIRAELLESGRAETLAALAQALSELRTGRGGVVIVEGPAGSGRTTLLRVVDEAADAAGITRVDAGPGLPLSLYGLARSRRRTAESSEPHGAIVVCIDDVEHCDATTRRVAELAPSSLGDTAVLWVVAGDSIGPGIRAHPADRRYRLGELSRGDAETLALRVRSGAAPRVLDTVPRFPRYVIETAKRDTGRGWPEALLDDLPPEHHPALTAAAVLGLSFSPEDLAAVLDRPIGAIVAPLLAAVEIGVLVDDGPDLRFSHRVVQRMFAAPGADDDLVSRAVTTLVRDESVTRLVAVLREQGVPDLAPAVLRDLSTLVARRDLPTAALLARREAAAARSPADIDEATARAMSYSVQSGDPAAAAELVARLGEDHPPAASFALAELFFSSWTEAAQDLAERALSRPATADQHARLEAVRMICRAYRNLFDPDEIAQVTDLAAGAADARTTALVDLARTLSVSAQGDLVEALRHASTASEIPTDRSHGPEWWIGSIFRAKLLADLGRLDEAIHVLDTCAHEAERRSHVFAVPPLLMVRATCEIEAGRLTDAAAGLRAARQLGHLIGPPGRIETNTVNLLVRIAHLRGNTSDLNEFRPILEQRLAADSARRATAAVGLLVAVEATSADEVAEWARLAEGLDGHSRYAIARGVTDEILRLRILVRHGLSAHASQLGTFLTELASRTDAPLPNAAALHADGVMARRAETLRAAREAYRELGRPMLTAQASEDLADATADPAERAEALREARAQWFACGAYRETARIDKLLRSSGLRAVTAAEPELGFGLTPSEERVVREVLAGRTNRAIANALFLSPNTVAVHLRRIYAKTGVRNRAELAELVRNRDEY</sequence>
<dbReference type="InterPro" id="IPR036388">
    <property type="entry name" value="WH-like_DNA-bd_sf"/>
</dbReference>
<dbReference type="HOGENOM" id="CLU_006850_2_1_11"/>
<protein>
    <submittedName>
        <fullName evidence="2">Response regulator containing a CheY-like receiver domain and an HTH DNA-binding domain</fullName>
    </submittedName>
</protein>
<keyword evidence="2" id="KW-0238">DNA-binding</keyword>
<evidence type="ECO:0000313" key="2">
    <source>
        <dbReference type="EMBL" id="EXG82060.1"/>
    </source>
</evidence>
<dbReference type="Proteomes" id="UP000021053">
    <property type="component" value="Unassembled WGS sequence"/>
</dbReference>
<evidence type="ECO:0000313" key="3">
    <source>
        <dbReference type="Proteomes" id="UP000021053"/>
    </source>
</evidence>
<dbReference type="PRINTS" id="PR00038">
    <property type="entry name" value="HTHLUXR"/>
</dbReference>
<dbReference type="InterPro" id="IPR027417">
    <property type="entry name" value="P-loop_NTPase"/>
</dbReference>
<name>A0A010YPE3_9ACTN</name>
<dbReference type="InterPro" id="IPR041664">
    <property type="entry name" value="AAA_16"/>
</dbReference>
<organism evidence="2 3">
    <name type="scientific">Cryptosporangium arvum DSM 44712</name>
    <dbReference type="NCBI Taxonomy" id="927661"/>
    <lineage>
        <taxon>Bacteria</taxon>
        <taxon>Bacillati</taxon>
        <taxon>Actinomycetota</taxon>
        <taxon>Actinomycetes</taxon>
        <taxon>Cryptosporangiales</taxon>
        <taxon>Cryptosporangiaceae</taxon>
        <taxon>Cryptosporangium</taxon>
    </lineage>
</organism>